<dbReference type="Proteomes" id="UP000593579">
    <property type="component" value="Unassembled WGS sequence"/>
</dbReference>
<accession>A0A7J9CZV0</accession>
<keyword evidence="2" id="KW-1185">Reference proteome</keyword>
<evidence type="ECO:0000313" key="1">
    <source>
        <dbReference type="EMBL" id="MBA0753956.1"/>
    </source>
</evidence>
<dbReference type="OrthoDB" id="10503910at2759"/>
<gene>
    <name evidence="1" type="ORF">Gogos_021067</name>
</gene>
<organism evidence="1 2">
    <name type="scientific">Gossypium gossypioides</name>
    <name type="common">Mexican cotton</name>
    <name type="synonym">Selera gossypioides</name>
    <dbReference type="NCBI Taxonomy" id="34282"/>
    <lineage>
        <taxon>Eukaryota</taxon>
        <taxon>Viridiplantae</taxon>
        <taxon>Streptophyta</taxon>
        <taxon>Embryophyta</taxon>
        <taxon>Tracheophyta</taxon>
        <taxon>Spermatophyta</taxon>
        <taxon>Magnoliopsida</taxon>
        <taxon>eudicotyledons</taxon>
        <taxon>Gunneridae</taxon>
        <taxon>Pentapetalae</taxon>
        <taxon>rosids</taxon>
        <taxon>malvids</taxon>
        <taxon>Malvales</taxon>
        <taxon>Malvaceae</taxon>
        <taxon>Malvoideae</taxon>
        <taxon>Gossypium</taxon>
    </lineage>
</organism>
<evidence type="ECO:0000313" key="2">
    <source>
        <dbReference type="Proteomes" id="UP000593579"/>
    </source>
</evidence>
<dbReference type="EMBL" id="JABEZY010258936">
    <property type="protein sequence ID" value="MBA0753956.1"/>
    <property type="molecule type" value="Genomic_DNA"/>
</dbReference>
<proteinExistence type="predicted"/>
<comment type="caution">
    <text evidence="1">The sequence shown here is derived from an EMBL/GenBank/DDBJ whole genome shotgun (WGS) entry which is preliminary data.</text>
</comment>
<name>A0A7J9CZV0_GOSGO</name>
<protein>
    <submittedName>
        <fullName evidence="1">Uncharacterized protein</fullName>
    </submittedName>
</protein>
<sequence length="80" mass="8820">MTIKLEQELIVTSDKTIDAKGANMEICNVLVLLFTLRRTSLSMAFKSITLFPPRVARSNMVKTTIGYGVPATEMGSLLLE</sequence>
<reference evidence="1 2" key="1">
    <citation type="journal article" date="2019" name="Genome Biol. Evol.">
        <title>Insights into the evolution of the New World diploid cottons (Gossypium, subgenus Houzingenia) based on genome sequencing.</title>
        <authorList>
            <person name="Grover C.E."/>
            <person name="Arick M.A. 2nd"/>
            <person name="Thrash A."/>
            <person name="Conover J.L."/>
            <person name="Sanders W.S."/>
            <person name="Peterson D.G."/>
            <person name="Frelichowski J.E."/>
            <person name="Scheffler J.A."/>
            <person name="Scheffler B.E."/>
            <person name="Wendel J.F."/>
        </authorList>
    </citation>
    <scope>NUCLEOTIDE SEQUENCE [LARGE SCALE GENOMIC DNA]</scope>
    <source>
        <strain evidence="1">5</strain>
        <tissue evidence="1">Leaf</tissue>
    </source>
</reference>
<dbReference type="AlphaFoldDB" id="A0A7J9CZV0"/>